<accession>A0A7J7JVV9</accession>
<protein>
    <submittedName>
        <fullName evidence="1">TOR1A</fullName>
    </submittedName>
</protein>
<reference evidence="1" key="1">
    <citation type="submission" date="2020-06" db="EMBL/GenBank/DDBJ databases">
        <title>Draft genome of Bugula neritina, a colonial animal packing powerful symbionts and potential medicines.</title>
        <authorList>
            <person name="Rayko M."/>
        </authorList>
    </citation>
    <scope>NUCLEOTIDE SEQUENCE [LARGE SCALE GENOMIC DNA]</scope>
    <source>
        <strain evidence="1">Kwan_BN1</strain>
    </source>
</reference>
<dbReference type="AlphaFoldDB" id="A0A7J7JVV9"/>
<dbReference type="EMBL" id="VXIV02001690">
    <property type="protein sequence ID" value="KAF6030549.1"/>
    <property type="molecule type" value="Genomic_DNA"/>
</dbReference>
<dbReference type="PANTHER" id="PTHR10760:SF2">
    <property type="entry name" value="LD13476P-RELATED"/>
    <property type="match status" value="1"/>
</dbReference>
<gene>
    <name evidence="1" type="ORF">EB796_011130</name>
</gene>
<dbReference type="GO" id="GO:0005524">
    <property type="term" value="F:ATP binding"/>
    <property type="evidence" value="ECO:0007669"/>
    <property type="project" value="InterPro"/>
</dbReference>
<sequence>MFVFNEVHEMPDGLLNVLRSFLDPSGVQKDGLDYSKSIFFFLSNGGGELIRDAWAQSNVSRKTLSGSYFEENLKALQQKIKGGFKDSSLIKSELISAYVPFLPLEREHVRECVYHSLSEAGYSSDKHGSKIETYVNDIMSGRKSTIINGKEYFNEGCKKLDDQIYLAFEDSMDDEL</sequence>
<comment type="caution">
    <text evidence="1">The sequence shown here is derived from an EMBL/GenBank/DDBJ whole genome shotgun (WGS) entry which is preliminary data.</text>
</comment>
<dbReference type="PANTHER" id="PTHR10760">
    <property type="entry name" value="TORSIN"/>
    <property type="match status" value="1"/>
</dbReference>
<dbReference type="GO" id="GO:0016887">
    <property type="term" value="F:ATP hydrolysis activity"/>
    <property type="evidence" value="ECO:0007669"/>
    <property type="project" value="InterPro"/>
</dbReference>
<dbReference type="OrthoDB" id="19623at2759"/>
<organism evidence="1 2">
    <name type="scientific">Bugula neritina</name>
    <name type="common">Brown bryozoan</name>
    <name type="synonym">Sertularia neritina</name>
    <dbReference type="NCBI Taxonomy" id="10212"/>
    <lineage>
        <taxon>Eukaryota</taxon>
        <taxon>Metazoa</taxon>
        <taxon>Spiralia</taxon>
        <taxon>Lophotrochozoa</taxon>
        <taxon>Bryozoa</taxon>
        <taxon>Gymnolaemata</taxon>
        <taxon>Cheilostomatida</taxon>
        <taxon>Flustrina</taxon>
        <taxon>Buguloidea</taxon>
        <taxon>Bugulidae</taxon>
        <taxon>Bugula</taxon>
    </lineage>
</organism>
<dbReference type="Proteomes" id="UP000593567">
    <property type="component" value="Unassembled WGS sequence"/>
</dbReference>
<evidence type="ECO:0000313" key="1">
    <source>
        <dbReference type="EMBL" id="KAF6030549.1"/>
    </source>
</evidence>
<proteinExistence type="predicted"/>
<name>A0A7J7JVV9_BUGNE</name>
<dbReference type="GO" id="GO:0005737">
    <property type="term" value="C:cytoplasm"/>
    <property type="evidence" value="ECO:0007669"/>
    <property type="project" value="UniProtKB-ARBA"/>
</dbReference>
<evidence type="ECO:0000313" key="2">
    <source>
        <dbReference type="Proteomes" id="UP000593567"/>
    </source>
</evidence>
<keyword evidence="2" id="KW-1185">Reference proteome</keyword>
<dbReference type="InterPro" id="IPR010448">
    <property type="entry name" value="Torsin"/>
</dbReference>